<reference evidence="1 2" key="1">
    <citation type="submission" date="2019-05" db="EMBL/GenBank/DDBJ databases">
        <authorList>
            <consortium name="Pathogen Informatics"/>
        </authorList>
    </citation>
    <scope>NUCLEOTIDE SEQUENCE [LARGE SCALE GENOMIC DNA]</scope>
    <source>
        <strain evidence="1 2">NCTC13032</strain>
    </source>
</reference>
<dbReference type="AlphaFoldDB" id="A0A4U9HT61"/>
<protein>
    <submittedName>
        <fullName evidence="1">Uncharacterized protein</fullName>
    </submittedName>
</protein>
<dbReference type="EMBL" id="LR590464">
    <property type="protein sequence ID" value="VTP66866.1"/>
    <property type="molecule type" value="Genomic_DNA"/>
</dbReference>
<sequence>MRRTEPVKGGSTRDQVFWQALRSRLSKRPVKYEGVTTMALTVRTGNRLGGHVRSPDKRHANPALQWREGGTEHQRRAVPCA</sequence>
<organism evidence="1 2">
    <name type="scientific">Leclercia adecarboxylata</name>
    <dbReference type="NCBI Taxonomy" id="83655"/>
    <lineage>
        <taxon>Bacteria</taxon>
        <taxon>Pseudomonadati</taxon>
        <taxon>Pseudomonadota</taxon>
        <taxon>Gammaproteobacteria</taxon>
        <taxon>Enterobacterales</taxon>
        <taxon>Enterobacteriaceae</taxon>
        <taxon>Leclercia</taxon>
    </lineage>
</organism>
<name>A0A4U9HT61_9ENTR</name>
<accession>A0A4U9HT61</accession>
<evidence type="ECO:0000313" key="1">
    <source>
        <dbReference type="EMBL" id="VTP66866.1"/>
    </source>
</evidence>
<evidence type="ECO:0000313" key="2">
    <source>
        <dbReference type="Proteomes" id="UP000310719"/>
    </source>
</evidence>
<gene>
    <name evidence="1" type="ORF">NCTC13032_02752</name>
</gene>
<dbReference type="Proteomes" id="UP000310719">
    <property type="component" value="Chromosome"/>
</dbReference>
<proteinExistence type="predicted"/>